<evidence type="ECO:0000256" key="4">
    <source>
        <dbReference type="PROSITE-ProRule" id="PRU00192"/>
    </source>
</evidence>
<evidence type="ECO:0000256" key="1">
    <source>
        <dbReference type="ARBA" id="ARBA00022443"/>
    </source>
</evidence>
<keyword evidence="1 4" id="KW-0728">SH3 domain</keyword>
<evidence type="ECO:0000259" key="9">
    <source>
        <dbReference type="PROSITE" id="PS50081"/>
    </source>
</evidence>
<reference evidence="12" key="2">
    <citation type="submission" date="2015-01" db="EMBL/GenBank/DDBJ databases">
        <title>Evolutionary Origins and Diversification of the Mycorrhizal Mutualists.</title>
        <authorList>
            <consortium name="DOE Joint Genome Institute"/>
            <consortium name="Mycorrhizal Genomics Consortium"/>
            <person name="Kohler A."/>
            <person name="Kuo A."/>
            <person name="Nagy L.G."/>
            <person name="Floudas D."/>
            <person name="Copeland A."/>
            <person name="Barry K.W."/>
            <person name="Cichocki N."/>
            <person name="Veneault-Fourrey C."/>
            <person name="LaButti K."/>
            <person name="Lindquist E.A."/>
            <person name="Lipzen A."/>
            <person name="Lundell T."/>
            <person name="Morin E."/>
            <person name="Murat C."/>
            <person name="Riley R."/>
            <person name="Ohm R."/>
            <person name="Sun H."/>
            <person name="Tunlid A."/>
            <person name="Henrissat B."/>
            <person name="Grigoriev I.V."/>
            <person name="Hibbett D.S."/>
            <person name="Martin F."/>
        </authorList>
    </citation>
    <scope>NUCLEOTIDE SEQUENCE [LARGE SCALE GENOMIC DNA]</scope>
    <source>
        <strain evidence="12">MAFF 305830</strain>
    </source>
</reference>
<dbReference type="Pfam" id="PF14604">
    <property type="entry name" value="SH3_9"/>
    <property type="match status" value="1"/>
</dbReference>
<feature type="coiled-coil region" evidence="6">
    <location>
        <begin position="266"/>
        <end position="293"/>
    </location>
</feature>
<dbReference type="InterPro" id="IPR002219">
    <property type="entry name" value="PKC_DAG/PE"/>
</dbReference>
<feature type="compositionally biased region" description="Low complexity" evidence="7">
    <location>
        <begin position="429"/>
        <end position="449"/>
    </location>
</feature>
<evidence type="ECO:0000256" key="2">
    <source>
        <dbReference type="ARBA" id="ARBA00022723"/>
    </source>
</evidence>
<dbReference type="PRINTS" id="PR00008">
    <property type="entry name" value="DAGPEDOMAIN"/>
</dbReference>
<dbReference type="Pfam" id="PF07653">
    <property type="entry name" value="SH3_2"/>
    <property type="match status" value="1"/>
</dbReference>
<dbReference type="OrthoDB" id="8783038at2759"/>
<sequence length="609" mass="68631">MTKKMQAKKAKRMQSVILGEDPAKTFTDDTLRSSTLDAAYTQLLTGWEESASLHSTYSQELANGIAEELRKLEKKKEETKRNQMQFYAKLLSERDRLFADRAKSQQKYYDECGEVEAARQKQERSSAHDRHSERIARQYEQQKNDMLNSKNNYIVSIAMANKIKSKLYESDIPELEDQFQDVQANLIARLVEILAQTQSFTLNHLASLTTKNDLILTAVNNVDIIRDQNLFITFNLRHFTPPPDWKFEVCASYYDKPNLNVEPAPKVFLQNKLSKAEAKLKEAKEIVQTKEQEANANRVRIPQEKNDEKTDKYLEGLHQVTLYKTSVALLEKELEVIRTALGDDIGAQQPHNFKSSSFSIPTTCEYCHSSIWGLAKQGKTCKQCGISVHTKCEMKMPAECTGTKPGHTHTRSSLSLSKLEAFSESKMLSPTPKTAITPSAATPSSFTTTAPPPQHEEHPTIWATVVFDFVASSPFEISVNEGTRVKVMEEDDGSGWIKIFKESTETSGLVPASYLKLDKDEDSDDETMVEPNLSMPIPGALPTQRSNRYVVALYDYEAQGDDELPLVAGERVELSGGENGGDRYGEGWWEGFNSHGRLGIFPSNYVQHI</sequence>
<dbReference type="InterPro" id="IPR036028">
    <property type="entry name" value="SH3-like_dom_sf"/>
</dbReference>
<feature type="domain" description="SH3" evidence="8">
    <location>
        <begin position="545"/>
        <end position="609"/>
    </location>
</feature>
<feature type="domain" description="SH3" evidence="8">
    <location>
        <begin position="458"/>
        <end position="520"/>
    </location>
</feature>
<dbReference type="InterPro" id="IPR027267">
    <property type="entry name" value="AH/BAR_dom_sf"/>
</dbReference>
<dbReference type="PROSITE" id="PS00479">
    <property type="entry name" value="ZF_DAG_PE_1"/>
    <property type="match status" value="1"/>
</dbReference>
<dbReference type="CDD" id="cd11912">
    <property type="entry name" value="SH3_Bzz1_1"/>
    <property type="match status" value="1"/>
</dbReference>
<proteinExistence type="predicted"/>
<dbReference type="Proteomes" id="UP000054097">
    <property type="component" value="Unassembled WGS sequence"/>
</dbReference>
<dbReference type="GO" id="GO:0046872">
    <property type="term" value="F:metal ion binding"/>
    <property type="evidence" value="ECO:0007669"/>
    <property type="project" value="UniProtKB-KW"/>
</dbReference>
<dbReference type="STRING" id="933852.A0A0C3B3D4"/>
<evidence type="ECO:0000256" key="3">
    <source>
        <dbReference type="ARBA" id="ARBA00022833"/>
    </source>
</evidence>
<dbReference type="CDD" id="cd20824">
    <property type="entry name" value="C1_SpBZZ1-like"/>
    <property type="match status" value="1"/>
</dbReference>
<dbReference type="SUPFAM" id="SSF50044">
    <property type="entry name" value="SH3-domain"/>
    <property type="match status" value="2"/>
</dbReference>
<feature type="domain" description="Phorbol-ester/DAG-type" evidence="9">
    <location>
        <begin position="350"/>
        <end position="400"/>
    </location>
</feature>
<dbReference type="Gene3D" id="2.30.30.40">
    <property type="entry name" value="SH3 Domains"/>
    <property type="match status" value="2"/>
</dbReference>
<dbReference type="EMBL" id="KN824309">
    <property type="protein sequence ID" value="KIM26021.1"/>
    <property type="molecule type" value="Genomic_DNA"/>
</dbReference>
<gene>
    <name evidence="11" type="ORF">M408DRAFT_330805</name>
</gene>
<accession>A0A0C3B3D4</accession>
<dbReference type="Gene3D" id="3.30.60.20">
    <property type="match status" value="1"/>
</dbReference>
<keyword evidence="2" id="KW-0479">Metal-binding</keyword>
<dbReference type="InterPro" id="IPR046349">
    <property type="entry name" value="C1-like_sf"/>
</dbReference>
<evidence type="ECO:0000256" key="7">
    <source>
        <dbReference type="SAM" id="MobiDB-lite"/>
    </source>
</evidence>
<keyword evidence="12" id="KW-1185">Reference proteome</keyword>
<evidence type="ECO:0000259" key="10">
    <source>
        <dbReference type="PROSITE" id="PS51741"/>
    </source>
</evidence>
<dbReference type="PROSITE" id="PS50002">
    <property type="entry name" value="SH3"/>
    <property type="match status" value="2"/>
</dbReference>
<dbReference type="PROSITE" id="PS51741">
    <property type="entry name" value="F_BAR"/>
    <property type="match status" value="1"/>
</dbReference>
<evidence type="ECO:0000256" key="6">
    <source>
        <dbReference type="SAM" id="Coils"/>
    </source>
</evidence>
<dbReference type="AlphaFoldDB" id="A0A0C3B3D4"/>
<dbReference type="Pfam" id="PF00130">
    <property type="entry name" value="C1_1"/>
    <property type="match status" value="1"/>
</dbReference>
<dbReference type="SUPFAM" id="SSF103657">
    <property type="entry name" value="BAR/IMD domain-like"/>
    <property type="match status" value="1"/>
</dbReference>
<feature type="domain" description="F-BAR" evidence="10">
    <location>
        <begin position="1"/>
        <end position="227"/>
    </location>
</feature>
<keyword evidence="3" id="KW-0862">Zinc</keyword>
<feature type="region of interest" description="Disordered" evidence="7">
    <location>
        <begin position="427"/>
        <end position="456"/>
    </location>
</feature>
<protein>
    <submittedName>
        <fullName evidence="11">Uncharacterized protein</fullName>
    </submittedName>
</protein>
<dbReference type="InterPro" id="IPR035459">
    <property type="entry name" value="Bzz1_SH3_1"/>
</dbReference>
<evidence type="ECO:0000313" key="12">
    <source>
        <dbReference type="Proteomes" id="UP000054097"/>
    </source>
</evidence>
<dbReference type="SUPFAM" id="SSF57889">
    <property type="entry name" value="Cysteine-rich domain"/>
    <property type="match status" value="1"/>
</dbReference>
<feature type="coiled-coil region" evidence="6">
    <location>
        <begin position="58"/>
        <end position="89"/>
    </location>
</feature>
<dbReference type="InterPro" id="IPR020454">
    <property type="entry name" value="DAG/PE-bd"/>
</dbReference>
<reference evidence="11 12" key="1">
    <citation type="submission" date="2014-04" db="EMBL/GenBank/DDBJ databases">
        <authorList>
            <consortium name="DOE Joint Genome Institute"/>
            <person name="Kuo A."/>
            <person name="Zuccaro A."/>
            <person name="Kohler A."/>
            <person name="Nagy L.G."/>
            <person name="Floudas D."/>
            <person name="Copeland A."/>
            <person name="Barry K.W."/>
            <person name="Cichocki N."/>
            <person name="Veneault-Fourrey C."/>
            <person name="LaButti K."/>
            <person name="Lindquist E.A."/>
            <person name="Lipzen A."/>
            <person name="Lundell T."/>
            <person name="Morin E."/>
            <person name="Murat C."/>
            <person name="Sun H."/>
            <person name="Tunlid A."/>
            <person name="Henrissat B."/>
            <person name="Grigoriev I.V."/>
            <person name="Hibbett D.S."/>
            <person name="Martin F."/>
            <person name="Nordberg H.P."/>
            <person name="Cantor M.N."/>
            <person name="Hua S.X."/>
        </authorList>
    </citation>
    <scope>NUCLEOTIDE SEQUENCE [LARGE SCALE GENOMIC DNA]</scope>
    <source>
        <strain evidence="11 12">MAFF 305830</strain>
    </source>
</reference>
<evidence type="ECO:0000259" key="8">
    <source>
        <dbReference type="PROSITE" id="PS50002"/>
    </source>
</evidence>
<dbReference type="HOGENOM" id="CLU_015390_0_0_1"/>
<name>A0A0C3B3D4_SERVB</name>
<dbReference type="SMART" id="SM00109">
    <property type="entry name" value="C1"/>
    <property type="match status" value="1"/>
</dbReference>
<dbReference type="PROSITE" id="PS50081">
    <property type="entry name" value="ZF_DAG_PE_2"/>
    <property type="match status" value="1"/>
</dbReference>
<evidence type="ECO:0000313" key="11">
    <source>
        <dbReference type="EMBL" id="KIM26021.1"/>
    </source>
</evidence>
<dbReference type="PANTHER" id="PTHR15735:SF21">
    <property type="entry name" value="PROTEIN NERVOUS WRECK"/>
    <property type="match status" value="1"/>
</dbReference>
<dbReference type="GO" id="GO:0030833">
    <property type="term" value="P:regulation of actin filament polymerization"/>
    <property type="evidence" value="ECO:0007669"/>
    <property type="project" value="TreeGrafter"/>
</dbReference>
<evidence type="ECO:0000256" key="5">
    <source>
        <dbReference type="PROSITE-ProRule" id="PRU01077"/>
    </source>
</evidence>
<dbReference type="SMART" id="SM00326">
    <property type="entry name" value="SH3"/>
    <property type="match status" value="2"/>
</dbReference>
<dbReference type="PRINTS" id="PR00452">
    <property type="entry name" value="SH3DOMAIN"/>
</dbReference>
<dbReference type="InterPro" id="IPR031160">
    <property type="entry name" value="F_BAR_dom"/>
</dbReference>
<keyword evidence="5 6" id="KW-0175">Coiled coil</keyword>
<dbReference type="CDD" id="cd00174">
    <property type="entry name" value="SH3"/>
    <property type="match status" value="1"/>
</dbReference>
<organism evidence="11 12">
    <name type="scientific">Serendipita vermifera MAFF 305830</name>
    <dbReference type="NCBI Taxonomy" id="933852"/>
    <lineage>
        <taxon>Eukaryota</taxon>
        <taxon>Fungi</taxon>
        <taxon>Dikarya</taxon>
        <taxon>Basidiomycota</taxon>
        <taxon>Agaricomycotina</taxon>
        <taxon>Agaricomycetes</taxon>
        <taxon>Sebacinales</taxon>
        <taxon>Serendipitaceae</taxon>
        <taxon>Serendipita</taxon>
    </lineage>
</organism>
<dbReference type="PANTHER" id="PTHR15735">
    <property type="entry name" value="FCH AND DOUBLE SH3 DOMAINS PROTEIN"/>
    <property type="match status" value="1"/>
</dbReference>
<dbReference type="InterPro" id="IPR001452">
    <property type="entry name" value="SH3_domain"/>
</dbReference>
<dbReference type="Gene3D" id="1.20.1270.60">
    <property type="entry name" value="Arfaptin homology (AH) domain/BAR domain"/>
    <property type="match status" value="1"/>
</dbReference>